<reference evidence="3" key="2">
    <citation type="submission" date="2023-01" db="EMBL/GenBank/DDBJ databases">
        <title>Draft genome sequence of Paraferrimonas sedimenticola strain NBRC 101628.</title>
        <authorList>
            <person name="Sun Q."/>
            <person name="Mori K."/>
        </authorList>
    </citation>
    <scope>NUCLEOTIDE SEQUENCE</scope>
    <source>
        <strain evidence="3">NBRC 101628</strain>
    </source>
</reference>
<sequence>MNNMSKSILLCFLTCSGACAQGDKDFLPAELNIGTSIGNAYTYYETNSEIGYHQFGLGYNFKDVLTDGLTISPQLAYIAGVNGAQNKDRIQVRATYTMFGKAFVRAEYRYTSGDKRVELAEPMNAFRGLNIKFDDVQRGRLGIGYDFGRIVLSYDALFHRQDNDVLAARQNRRFWTSQWIQADLNTDSGLTPFVRFTHTSDGGLAIGNRPDDKALFGVNFWF</sequence>
<protein>
    <recommendedName>
        <fullName evidence="5">Outer membrane protein beta-barrel domain-containing protein</fullName>
    </recommendedName>
</protein>
<dbReference type="Gene3D" id="2.40.160.40">
    <property type="entry name" value="monomeric porin ompg"/>
    <property type="match status" value="1"/>
</dbReference>
<dbReference type="EMBL" id="BSNC01000001">
    <property type="protein sequence ID" value="GLP94934.1"/>
    <property type="molecule type" value="Genomic_DNA"/>
</dbReference>
<accession>A0AA37RU86</accession>
<evidence type="ECO:0000256" key="1">
    <source>
        <dbReference type="ARBA" id="ARBA00022729"/>
    </source>
</evidence>
<evidence type="ECO:0000313" key="3">
    <source>
        <dbReference type="EMBL" id="GLP94934.1"/>
    </source>
</evidence>
<proteinExistence type="predicted"/>
<dbReference type="SUPFAM" id="SSF56935">
    <property type="entry name" value="Porins"/>
    <property type="match status" value="1"/>
</dbReference>
<organism evidence="3 4">
    <name type="scientific">Paraferrimonas sedimenticola</name>
    <dbReference type="NCBI Taxonomy" id="375674"/>
    <lineage>
        <taxon>Bacteria</taxon>
        <taxon>Pseudomonadati</taxon>
        <taxon>Pseudomonadota</taxon>
        <taxon>Gammaproteobacteria</taxon>
        <taxon>Alteromonadales</taxon>
        <taxon>Ferrimonadaceae</taxon>
        <taxon>Paraferrimonas</taxon>
    </lineage>
</organism>
<evidence type="ECO:0000313" key="4">
    <source>
        <dbReference type="Proteomes" id="UP001161422"/>
    </source>
</evidence>
<gene>
    <name evidence="3" type="ORF">GCM10007895_02400</name>
</gene>
<keyword evidence="1 2" id="KW-0732">Signal</keyword>
<feature type="signal peptide" evidence="2">
    <location>
        <begin position="1"/>
        <end position="20"/>
    </location>
</feature>
<dbReference type="AlphaFoldDB" id="A0AA37RU86"/>
<comment type="caution">
    <text evidence="3">The sequence shown here is derived from an EMBL/GenBank/DDBJ whole genome shotgun (WGS) entry which is preliminary data.</text>
</comment>
<evidence type="ECO:0008006" key="5">
    <source>
        <dbReference type="Google" id="ProtNLM"/>
    </source>
</evidence>
<name>A0AA37RU86_9GAMM</name>
<dbReference type="RefSeq" id="WP_141237395.1">
    <property type="nucleotide sequence ID" value="NZ_BSNC01000001.1"/>
</dbReference>
<feature type="chain" id="PRO_5041240733" description="Outer membrane protein beta-barrel domain-containing protein" evidence="2">
    <location>
        <begin position="21"/>
        <end position="222"/>
    </location>
</feature>
<dbReference type="InterPro" id="IPR053713">
    <property type="entry name" value="Bact_OM_Channel_sf"/>
</dbReference>
<reference evidence="3" key="1">
    <citation type="journal article" date="2014" name="Int. J. Syst. Evol. Microbiol.">
        <title>Complete genome sequence of Corynebacterium casei LMG S-19264T (=DSM 44701T), isolated from a smear-ripened cheese.</title>
        <authorList>
            <consortium name="US DOE Joint Genome Institute (JGI-PGF)"/>
            <person name="Walter F."/>
            <person name="Albersmeier A."/>
            <person name="Kalinowski J."/>
            <person name="Ruckert C."/>
        </authorList>
    </citation>
    <scope>NUCLEOTIDE SEQUENCE</scope>
    <source>
        <strain evidence="3">NBRC 101628</strain>
    </source>
</reference>
<dbReference type="Proteomes" id="UP001161422">
    <property type="component" value="Unassembled WGS sequence"/>
</dbReference>
<evidence type="ECO:0000256" key="2">
    <source>
        <dbReference type="SAM" id="SignalP"/>
    </source>
</evidence>
<keyword evidence="4" id="KW-1185">Reference proteome</keyword>